<dbReference type="InterPro" id="IPR017871">
    <property type="entry name" value="ABC_transporter-like_CS"/>
</dbReference>
<dbReference type="InterPro" id="IPR027417">
    <property type="entry name" value="P-loop_NTPase"/>
</dbReference>
<dbReference type="EMBL" id="CP049228">
    <property type="protein sequence ID" value="QIH23349.1"/>
    <property type="molecule type" value="Genomic_DNA"/>
</dbReference>
<dbReference type="InterPro" id="IPR003593">
    <property type="entry name" value="AAA+_ATPase"/>
</dbReference>
<evidence type="ECO:0000256" key="4">
    <source>
        <dbReference type="ARBA" id="ARBA00022840"/>
    </source>
</evidence>
<dbReference type="CDD" id="cd03255">
    <property type="entry name" value="ABC_MJ0796_LolCDE_FtsE"/>
    <property type="match status" value="1"/>
</dbReference>
<dbReference type="SMART" id="SM00382">
    <property type="entry name" value="AAA"/>
    <property type="match status" value="1"/>
</dbReference>
<keyword evidence="3" id="KW-0547">Nucleotide-binding</keyword>
<dbReference type="Gene3D" id="3.40.50.300">
    <property type="entry name" value="P-loop containing nucleotide triphosphate hydrolases"/>
    <property type="match status" value="1"/>
</dbReference>
<name>A0A6G7B7Q2_9LACO</name>
<dbReference type="PROSITE" id="PS00211">
    <property type="entry name" value="ABC_TRANSPORTER_1"/>
    <property type="match status" value="1"/>
</dbReference>
<protein>
    <submittedName>
        <fullName evidence="6">ABC transporter ATP-binding protein</fullName>
    </submittedName>
</protein>
<dbReference type="PANTHER" id="PTHR42798:SF7">
    <property type="entry name" value="ALPHA-D-RIBOSE 1-METHYLPHOSPHONATE 5-TRIPHOSPHATE SYNTHASE SUBUNIT PHNL"/>
    <property type="match status" value="1"/>
</dbReference>
<keyword evidence="4 6" id="KW-0067">ATP-binding</keyword>
<gene>
    <name evidence="6" type="ORF">G6Z83_00780</name>
</gene>
<organism evidence="6 7">
    <name type="scientific">Lactobacillus iners</name>
    <dbReference type="NCBI Taxonomy" id="147802"/>
    <lineage>
        <taxon>Bacteria</taxon>
        <taxon>Bacillati</taxon>
        <taxon>Bacillota</taxon>
        <taxon>Bacilli</taxon>
        <taxon>Lactobacillales</taxon>
        <taxon>Lactobacillaceae</taxon>
        <taxon>Lactobacillus</taxon>
    </lineage>
</organism>
<dbReference type="PROSITE" id="PS50893">
    <property type="entry name" value="ABC_TRANSPORTER_2"/>
    <property type="match status" value="1"/>
</dbReference>
<dbReference type="Proteomes" id="UP000501676">
    <property type="component" value="Chromosome"/>
</dbReference>
<dbReference type="PANTHER" id="PTHR42798">
    <property type="entry name" value="LIPOPROTEIN-RELEASING SYSTEM ATP-BINDING PROTEIN LOLD"/>
    <property type="match status" value="1"/>
</dbReference>
<feature type="domain" description="ABC transporter" evidence="5">
    <location>
        <begin position="4"/>
        <end position="225"/>
    </location>
</feature>
<dbReference type="InterPro" id="IPR017911">
    <property type="entry name" value="MacB-like_ATP-bd"/>
</dbReference>
<accession>A0A6G7B7Q2</accession>
<evidence type="ECO:0000256" key="1">
    <source>
        <dbReference type="ARBA" id="ARBA00005417"/>
    </source>
</evidence>
<evidence type="ECO:0000313" key="7">
    <source>
        <dbReference type="Proteomes" id="UP000501676"/>
    </source>
</evidence>
<keyword evidence="2" id="KW-0813">Transport</keyword>
<dbReference type="Pfam" id="PF00005">
    <property type="entry name" value="ABC_tran"/>
    <property type="match status" value="1"/>
</dbReference>
<sequence length="225" mass="24864">MSLVSLKNVNKIYGKGSSQIKSLDNINFAADAGQVVLIEGPSGSGKSTFLTILGALQKATSGQVIISGEEITAMNAKQLDQLRLNKIGFILQSYALVPYLKIKEQFVLANIIKKTNNMQQLQLNNLLEQLQVNELLDKYPKELSGGQKQRIAIARALYTNPPIVLADEPTASLDSKCVTLVGQLFQQFAHQDGTLIVMVTHDQRLEQYADVIYRIVDGKMDKRTD</sequence>
<proteinExistence type="inferred from homology"/>
<dbReference type="InterPro" id="IPR003439">
    <property type="entry name" value="ABC_transporter-like_ATP-bd"/>
</dbReference>
<reference evidence="6 7" key="1">
    <citation type="submission" date="2020-02" db="EMBL/GenBank/DDBJ databases">
        <title>Complete genome sequences of six Lactobacillus iners strains isolated from the human vagina.</title>
        <authorList>
            <person name="France M.T."/>
            <person name="Rutt L."/>
            <person name="Narina S."/>
            <person name="Arbaugh S."/>
            <person name="Humphrys M.S."/>
            <person name="Ma B."/>
            <person name="Hayward M.R."/>
            <person name="Relman D."/>
            <person name="Kwon D.S."/>
            <person name="Ravel J."/>
        </authorList>
    </citation>
    <scope>NUCLEOTIDE SEQUENCE [LARGE SCALE GENOMIC DNA]</scope>
    <source>
        <strain evidence="6 7">C0210C1</strain>
    </source>
</reference>
<comment type="similarity">
    <text evidence="1">Belongs to the ABC transporter superfamily.</text>
</comment>
<dbReference type="GO" id="GO:0005524">
    <property type="term" value="F:ATP binding"/>
    <property type="evidence" value="ECO:0007669"/>
    <property type="project" value="UniProtKB-KW"/>
</dbReference>
<dbReference type="SUPFAM" id="SSF52540">
    <property type="entry name" value="P-loop containing nucleoside triphosphate hydrolases"/>
    <property type="match status" value="1"/>
</dbReference>
<evidence type="ECO:0000256" key="2">
    <source>
        <dbReference type="ARBA" id="ARBA00022448"/>
    </source>
</evidence>
<dbReference type="RefSeq" id="WP_006737930.1">
    <property type="nucleotide sequence ID" value="NZ_CP049228.1"/>
</dbReference>
<evidence type="ECO:0000256" key="3">
    <source>
        <dbReference type="ARBA" id="ARBA00022741"/>
    </source>
</evidence>
<dbReference type="GO" id="GO:0016887">
    <property type="term" value="F:ATP hydrolysis activity"/>
    <property type="evidence" value="ECO:0007669"/>
    <property type="project" value="InterPro"/>
</dbReference>
<evidence type="ECO:0000259" key="5">
    <source>
        <dbReference type="PROSITE" id="PS50893"/>
    </source>
</evidence>
<evidence type="ECO:0000313" key="6">
    <source>
        <dbReference type="EMBL" id="QIH23349.1"/>
    </source>
</evidence>
<dbReference type="AlphaFoldDB" id="A0A6G7B7Q2"/>